<dbReference type="GO" id="GO:0004197">
    <property type="term" value="F:cysteine-type endopeptidase activity"/>
    <property type="evidence" value="ECO:0007669"/>
    <property type="project" value="InterPro"/>
</dbReference>
<dbReference type="GO" id="GO:0003724">
    <property type="term" value="F:RNA helicase activity"/>
    <property type="evidence" value="ECO:0007669"/>
    <property type="project" value="InterPro"/>
</dbReference>
<dbReference type="GO" id="GO:0006508">
    <property type="term" value="P:proteolysis"/>
    <property type="evidence" value="ECO:0007669"/>
    <property type="project" value="UniProtKB-KW"/>
</dbReference>
<keyword evidence="3" id="KW-0696">RNA-directed RNA polymerase</keyword>
<evidence type="ECO:0000256" key="14">
    <source>
        <dbReference type="ARBA" id="ARBA00022953"/>
    </source>
</evidence>
<sequence>MFDTLEMQPVIEFEMEEPSAHGSEQVVQNQASNVILTSTQEESLATTMQPQQQTWTEFCSSEIRTDYNNLVNRWIQIDTFEWSKDSPRSISSDTILRRYILPKQLVLKVNDDLCNIPNSFPFRIHRYWRGDLEIKIHINSNKFQTGSLQCAWLYNPTIDVNSQLRENVYTLSQTNHVIVNASSSNEATLCVPFKYHLPLLATKPRGDMHNALNLGTLYISVLNQLQVAEGGSGFCSVTVFVKCTNNEFTGMLSGDIDPIKPEMDRIANTLVEEGLNMIFPDRNRDNPPRVGAPSYLVPTASHSWSAGTGVSEPLHSLRLDLRGQTPHPPGIEITNEMLVSHITRVFGLVRTFTWSKDDEEGKLLFDCNAAPILEKSQYFMIQKAEPNKLASYCIPPIGVASSMFMGWRGTIEFRFDVVASQYHTGRLMIGFVPGATNDTKITLNKLRCSANTVVSIQDTSQFTYSIPYICNRPLWPRQYGGDFESQDTTAPARMYVFVVNKLIPMQSVPNHVRVNIYMRAGEDFELIVPVQPAFGLAWDRNYISHNIRPGEIHPVAGYTQYYSGAFTDIWYQQCFRYGQYSRQVAHFDGENYYNTQTDEVSYCMIKQVDNKFIYYDKNGKPQVIQYAVFKFIGDEGFIIGIPCVNQTDAINLAVNLFKHNLPLNNDANKDLGVSNAFSTSSNTWCINGTSWIVKTAKAPASIHGEIGEESTTLNLLQPGITSQTLNGMKLFGENFKDFKDLCRRYQFYGFVSTKSSNVDSDKVIFKFPCLPGGLALNKGTQTNVNELHNRLRDGHIPLVASGFRFYRGGLRYRIVMCSTSSRPINLVIQHRPDRSLRSYSLMLSTRTIDGDVTQNHTYSSYIQISNVNNVVEFEVPFYLMGMYGLLQQGKIPVTKADRSEELDYFSLGDIDVSIMNIDRSATTMFSIFYSIADDMSFSTYQGFPPVVFCSDVPADSRSKLQDLDIDDCVYPEMGLSEIVSGMIGIRDAANTTGESIVTAASVASETISSRLDNIARTSIEDIKVNVSQALDSAITTITHKLGDDSLNNSDLILHIGLELLHLINHRDLSTLALVVIKVLINIKVIVVNNFMECVQSVLNMLLTWLRSRSSNELQPDAVSGSPVVSPESDAGTILFEQWEGVIGMLYGGICTAMGACLGKPYSWEGLRSFFLNTVPKITRGCVFIIGFFKVIGGLVSHLSNYIMRKIYPLEGWYHSLNTELPSISKWMDECLHLDSIDLSVRVFRHNHLRERIYAAYVYGQRIMVHYGQEKPAQMISRVFDIIRKKYHDMIEMGEHPFVRKEPFFIWMFGKTRIGKSYLTEHLSAALLDAINYDLKGMARTFTIMPTNDYWSGCKNQPVLVMDDAFSVEVGQTLERTLNHMYMIKSSCVLNPPQAALEEKNHRYNPEIFYVNSNKDFINLAGVDATAIHSRRDVLIKVEVVDPNKPTAADYSAAERRNFGHLRFSFHKCPSWLNAGYDEPLNYSSFVKKLSKMYQKFYIEEQEKFDERMSTYLGTVDINDEEQLHMKSLDDELNELKIRQAELYQQDLKNCIYTKVKEGVCYVQNKIAAVPEKITNLMFNRFMSVPLAAEMDEDDPIELFEQECEIATFWQLVHELKQIEEEAPHAEWSLCTKRRHDIISELQGIDYGWPGKIIMDIPQIPTIVASHDASDIAHLVSNENKPLTLAEYFEKLYDSWVAIDKLDFSDEEKFQRLELAAGHNLKAHDLISKCIQLYYGNKRLTMMPGLPQDSKDFSPNLNRSLSIKMILITQEFKYWKVRRNVQLFYKIIATMLCPHLNCVHLNPDNKWDMEHRKWYLDYVTVKDSKCGRDCMIQYPIIWHLIHVNMLNKLLDGGHFIPTNLDVTRLPQYLSKSTVCDIKTDIITWKNSFSNFCKSILYEKLPAVFWRALEVMRKIGIIVSCMFFTWMGIQGVKAGISWWTSKDMTVEGTTKTDTCPLIAEGQHAYDIKMQPHVRSAPVPHVLANPQASSENFNNLVRIINRNAFIIKASYVNDSNVIVSLRARGLIVNGYTALFIKHYHEKFLKLPSNTIFTYITDRLEDTKGTPLEIPYKQLEVKNFTFADPKFSSNFCLLRLPPQVPMGRNIRNLFMTVKGHHNVGLSGNLIEFGVGIRQNLPMKFCGPFFVEGDKDMNSVYTMNAYSYGVHGKGMCGSVLCANMNTECPIIGMHVAGGGSTGYAEPVYREMFDCFDCGPDSGEPLPTLYVPIVETEAPKIEIETTVINEGVIEKQHAHVETGKTQYIPSLIQGVFPVETEPNPLSIRDKRIKGKDPMKTGCEFMGMPVKPFDQKIVKLAVDNYEQLILSNVKPLKRVGKLSLEQAICGIQEFPHYEPLAWNTSPGFGFTATRPKNATGKRYLFDLEETNNGYKLKGIHQDLKKILKDKDEARLQNKIQDTVFVDCLKDTCISKEKCLIPGKTRIFSISPVDYTIHFRQYCGDFMAAMTHARFNAEHAIGMAVNSPEWSELANSLVGFNGKIITGDYSNFGPGLSLEIAYQCFMIIEKWYRVNGADAKHIRVLHILFTEMLNAKHLAYNVLYSVCCGVPSGSPITAILNSMVNSVYIRCAYFSLVNVNQYVFKNFILQRKQKQYNFLDMVKLITYGDDLIMAVKSDVIELFNFNTISKYFNSMNIRFTSAEKKDDDRPYLDNIFEATFLSCAFKLHPKRPLQWLSALKTKSVEGCVNWVKRKGCIRENTLENAQQSVMLAFGHGETYFNMVRDKIRVALAEHNMPFVTPSWDEYDKVFYDDECAHERMNVFVTDIF</sequence>
<evidence type="ECO:0000256" key="6">
    <source>
        <dbReference type="ARBA" id="ARBA00022679"/>
    </source>
</evidence>
<keyword evidence="7" id="KW-0548">Nucleotidyltransferase</keyword>
<dbReference type="PROSITE" id="PS51874">
    <property type="entry name" value="PCV_3C_PRO"/>
    <property type="match status" value="1"/>
</dbReference>
<evidence type="ECO:0000256" key="13">
    <source>
        <dbReference type="ARBA" id="ARBA00022844"/>
    </source>
</evidence>
<dbReference type="InterPro" id="IPR044067">
    <property type="entry name" value="PCV_3C_PRO"/>
</dbReference>
<keyword evidence="15" id="KW-0175">Coiled coil</keyword>
<feature type="coiled-coil region" evidence="15">
    <location>
        <begin position="1518"/>
        <end position="1545"/>
    </location>
</feature>
<evidence type="ECO:0000256" key="2">
    <source>
        <dbReference type="ARBA" id="ARBA00020107"/>
    </source>
</evidence>
<dbReference type="InterPro" id="IPR043504">
    <property type="entry name" value="Peptidase_S1_PA_chymotrypsin"/>
</dbReference>
<dbReference type="Gene3D" id="2.60.120.20">
    <property type="match status" value="3"/>
</dbReference>
<dbReference type="GO" id="GO:0006351">
    <property type="term" value="P:DNA-templated transcription"/>
    <property type="evidence" value="ECO:0007669"/>
    <property type="project" value="InterPro"/>
</dbReference>
<keyword evidence="13" id="KW-0946">Virion</keyword>
<dbReference type="GO" id="GO:0039694">
    <property type="term" value="P:viral RNA genome replication"/>
    <property type="evidence" value="ECO:0007669"/>
    <property type="project" value="InterPro"/>
</dbReference>
<evidence type="ECO:0000256" key="5">
    <source>
        <dbReference type="ARBA" id="ARBA00022670"/>
    </source>
</evidence>
<dbReference type="InterPro" id="IPR014872">
    <property type="entry name" value="Dicistrovirus_capsid-polyPr_C"/>
</dbReference>
<dbReference type="InterPro" id="IPR007094">
    <property type="entry name" value="RNA-dir_pol_PSvirus"/>
</dbReference>
<dbReference type="SUPFAM" id="SSF56672">
    <property type="entry name" value="DNA/RNA polymerases"/>
    <property type="match status" value="1"/>
</dbReference>
<dbReference type="InterPro" id="IPR014759">
    <property type="entry name" value="Helicase_SF3_ssRNA_vir"/>
</dbReference>
<evidence type="ECO:0000256" key="3">
    <source>
        <dbReference type="ARBA" id="ARBA00022484"/>
    </source>
</evidence>
<protein>
    <recommendedName>
        <fullName evidence="2">Genome polyprotein</fullName>
    </recommendedName>
</protein>
<keyword evidence="14" id="KW-0693">Viral RNA replication</keyword>
<dbReference type="SUPFAM" id="SSF50494">
    <property type="entry name" value="Trypsin-like serine proteases"/>
    <property type="match status" value="1"/>
</dbReference>
<keyword evidence="10" id="KW-0347">Helicase</keyword>
<evidence type="ECO:0000259" key="17">
    <source>
        <dbReference type="PROSITE" id="PS51218"/>
    </source>
</evidence>
<dbReference type="GO" id="GO:0003968">
    <property type="term" value="F:RNA-directed RNA polymerase activity"/>
    <property type="evidence" value="ECO:0007669"/>
    <property type="project" value="UniProtKB-KW"/>
</dbReference>
<keyword evidence="4" id="KW-0167">Capsid protein</keyword>
<dbReference type="InterPro" id="IPR043128">
    <property type="entry name" value="Rev_trsase/Diguanyl_cyclase"/>
</dbReference>
<evidence type="ECO:0000259" key="16">
    <source>
        <dbReference type="PROSITE" id="PS50507"/>
    </source>
</evidence>
<evidence type="ECO:0000256" key="1">
    <source>
        <dbReference type="ARBA" id="ARBA00004328"/>
    </source>
</evidence>
<evidence type="ECO:0000256" key="12">
    <source>
        <dbReference type="ARBA" id="ARBA00022840"/>
    </source>
</evidence>
<dbReference type="GO" id="GO:0019028">
    <property type="term" value="C:viral capsid"/>
    <property type="evidence" value="ECO:0007669"/>
    <property type="project" value="UniProtKB-KW"/>
</dbReference>
<reference evidence="19" key="1">
    <citation type="submission" date="2020-01" db="EMBL/GenBank/DDBJ databases">
        <title>Viral genomes from wild and zoo birds in China.</title>
        <authorList>
            <person name="Lu J."/>
            <person name="Shan T."/>
            <person name="Yang S."/>
            <person name="Zhang W."/>
        </authorList>
    </citation>
    <scope>NUCLEOTIDE SEQUENCE</scope>
    <source>
        <strain evidence="19">Bsk136shi02</strain>
    </source>
</reference>
<dbReference type="InterPro" id="IPR009003">
    <property type="entry name" value="Peptidase_S1_PA"/>
</dbReference>
<dbReference type="CDD" id="cd23169">
    <property type="entry name" value="ps-ssRNAv-Picornavirales"/>
    <property type="match status" value="1"/>
</dbReference>
<dbReference type="InterPro" id="IPR029053">
    <property type="entry name" value="Viral_coat"/>
</dbReference>
<evidence type="ECO:0000256" key="15">
    <source>
        <dbReference type="SAM" id="Coils"/>
    </source>
</evidence>
<dbReference type="InterPro" id="IPR033703">
    <property type="entry name" value="Rhv-like"/>
</dbReference>
<dbReference type="SUPFAM" id="SSF88633">
    <property type="entry name" value="Positive stranded ssRNA viruses"/>
    <property type="match status" value="3"/>
</dbReference>
<keyword evidence="6" id="KW-0808">Transferase</keyword>
<dbReference type="Pfam" id="PF00680">
    <property type="entry name" value="RdRP_1"/>
    <property type="match status" value="1"/>
</dbReference>
<dbReference type="EMBL" id="MT138143">
    <property type="protein sequence ID" value="QKN88953.1"/>
    <property type="molecule type" value="Genomic_RNA"/>
</dbReference>
<evidence type="ECO:0000259" key="18">
    <source>
        <dbReference type="PROSITE" id="PS51874"/>
    </source>
</evidence>
<name>A0A6M9Z7A5_9VIRU</name>
<dbReference type="Pfam" id="PF00910">
    <property type="entry name" value="RNA_helicase"/>
    <property type="match status" value="1"/>
</dbReference>
<proteinExistence type="predicted"/>
<evidence type="ECO:0000313" key="19">
    <source>
        <dbReference type="EMBL" id="QKN88953.1"/>
    </source>
</evidence>
<comment type="subcellular location">
    <subcellularLocation>
        <location evidence="1">Virion</location>
    </subcellularLocation>
</comment>
<evidence type="ECO:0000256" key="8">
    <source>
        <dbReference type="ARBA" id="ARBA00022741"/>
    </source>
</evidence>
<dbReference type="Gene3D" id="2.40.10.10">
    <property type="entry name" value="Trypsin-like serine proteases"/>
    <property type="match status" value="1"/>
</dbReference>
<evidence type="ECO:0000256" key="4">
    <source>
        <dbReference type="ARBA" id="ARBA00022561"/>
    </source>
</evidence>
<evidence type="ECO:0000256" key="10">
    <source>
        <dbReference type="ARBA" id="ARBA00022806"/>
    </source>
</evidence>
<dbReference type="InterPro" id="IPR043502">
    <property type="entry name" value="DNA/RNA_pol_sf"/>
</dbReference>
<keyword evidence="9" id="KW-0378">Hydrolase</keyword>
<keyword evidence="5" id="KW-0645">Protease</keyword>
<feature type="domain" description="Peptidase C3" evidence="18">
    <location>
        <begin position="1985"/>
        <end position="2203"/>
    </location>
</feature>
<dbReference type="PROSITE" id="PS50507">
    <property type="entry name" value="RDRP_SSRNA_POS"/>
    <property type="match status" value="1"/>
</dbReference>
<evidence type="ECO:0000256" key="7">
    <source>
        <dbReference type="ARBA" id="ARBA00022695"/>
    </source>
</evidence>
<dbReference type="InterPro" id="IPR001676">
    <property type="entry name" value="Picornavirus_capsid"/>
</dbReference>
<feature type="domain" description="RdRp catalytic" evidence="16">
    <location>
        <begin position="2490"/>
        <end position="2631"/>
    </location>
</feature>
<dbReference type="InterPro" id="IPR001205">
    <property type="entry name" value="RNA-dir_pol_C"/>
</dbReference>
<keyword evidence="12" id="KW-0067">ATP-binding</keyword>
<dbReference type="Gene3D" id="3.30.70.270">
    <property type="match status" value="1"/>
</dbReference>
<keyword evidence="8" id="KW-0547">Nucleotide-binding</keyword>
<feature type="domain" description="SF3 helicase" evidence="17">
    <location>
        <begin position="1283"/>
        <end position="1452"/>
    </location>
</feature>
<dbReference type="InterPro" id="IPR000605">
    <property type="entry name" value="Helicase_SF3_ssDNA/RNA_vir"/>
</dbReference>
<organism evidence="19">
    <name type="scientific">Picornavirales sp</name>
    <dbReference type="NCBI Taxonomy" id="1955153"/>
    <lineage>
        <taxon>Viruses</taxon>
        <taxon>Riboviria</taxon>
        <taxon>Orthornavirae</taxon>
        <taxon>Pisuviricota</taxon>
        <taxon>Pisoniviricetes</taxon>
        <taxon>Picornavirales</taxon>
    </lineage>
</organism>
<evidence type="ECO:0000256" key="11">
    <source>
        <dbReference type="ARBA" id="ARBA00022807"/>
    </source>
</evidence>
<keyword evidence="11" id="KW-0788">Thiol protease</keyword>
<dbReference type="Pfam" id="PF08762">
    <property type="entry name" value="CRPV_capsid"/>
    <property type="match status" value="1"/>
</dbReference>
<dbReference type="PROSITE" id="PS51218">
    <property type="entry name" value="SF3_HELICASE_2"/>
    <property type="match status" value="1"/>
</dbReference>
<dbReference type="Pfam" id="PF00073">
    <property type="entry name" value="Rhv"/>
    <property type="match status" value="1"/>
</dbReference>
<dbReference type="CDD" id="cd00205">
    <property type="entry name" value="rhv_like"/>
    <property type="match status" value="2"/>
</dbReference>
<evidence type="ECO:0000256" key="9">
    <source>
        <dbReference type="ARBA" id="ARBA00022801"/>
    </source>
</evidence>
<dbReference type="GO" id="GO:0003723">
    <property type="term" value="F:RNA binding"/>
    <property type="evidence" value="ECO:0007669"/>
    <property type="project" value="InterPro"/>
</dbReference>
<dbReference type="GO" id="GO:0005524">
    <property type="term" value="F:ATP binding"/>
    <property type="evidence" value="ECO:0007669"/>
    <property type="project" value="UniProtKB-KW"/>
</dbReference>
<accession>A0A6M9Z7A5</accession>
<dbReference type="GO" id="GO:0005198">
    <property type="term" value="F:structural molecule activity"/>
    <property type="evidence" value="ECO:0007669"/>
    <property type="project" value="InterPro"/>
</dbReference>